<dbReference type="Proteomes" id="UP001489004">
    <property type="component" value="Unassembled WGS sequence"/>
</dbReference>
<sequence>MPFPVSRQRNHQPLKGRQQQWESEPLGTATGQFAIGQSAIGRNFPAITFQHCADVLSLPNRDVWGVEWPSSLHRLSSGIPGQWRRFGADIVCECVHIVPDRNIPALQGTTLMPRLSDGNVPAVHRTTCMLR</sequence>
<evidence type="ECO:0000313" key="2">
    <source>
        <dbReference type="EMBL" id="KAK9823727.1"/>
    </source>
</evidence>
<accession>A0AAW1QRM7</accession>
<comment type="caution">
    <text evidence="2">The sequence shown here is derived from an EMBL/GenBank/DDBJ whole genome shotgun (WGS) entry which is preliminary data.</text>
</comment>
<gene>
    <name evidence="2" type="ORF">WJX72_004965</name>
</gene>
<evidence type="ECO:0000313" key="3">
    <source>
        <dbReference type="Proteomes" id="UP001489004"/>
    </source>
</evidence>
<name>A0AAW1QRM7_9CHLO</name>
<feature type="region of interest" description="Disordered" evidence="1">
    <location>
        <begin position="1"/>
        <end position="23"/>
    </location>
</feature>
<evidence type="ECO:0000256" key="1">
    <source>
        <dbReference type="SAM" id="MobiDB-lite"/>
    </source>
</evidence>
<reference evidence="2 3" key="1">
    <citation type="journal article" date="2024" name="Nat. Commun.">
        <title>Phylogenomics reveals the evolutionary origins of lichenization in chlorophyte algae.</title>
        <authorList>
            <person name="Puginier C."/>
            <person name="Libourel C."/>
            <person name="Otte J."/>
            <person name="Skaloud P."/>
            <person name="Haon M."/>
            <person name="Grisel S."/>
            <person name="Petersen M."/>
            <person name="Berrin J.G."/>
            <person name="Delaux P.M."/>
            <person name="Dal Grande F."/>
            <person name="Keller J."/>
        </authorList>
    </citation>
    <scope>NUCLEOTIDE SEQUENCE [LARGE SCALE GENOMIC DNA]</scope>
    <source>
        <strain evidence="2 3">SAG 2043</strain>
    </source>
</reference>
<dbReference type="AlphaFoldDB" id="A0AAW1QRM7"/>
<keyword evidence="3" id="KW-1185">Reference proteome</keyword>
<protein>
    <submittedName>
        <fullName evidence="2">Uncharacterized protein</fullName>
    </submittedName>
</protein>
<proteinExistence type="predicted"/>
<dbReference type="EMBL" id="JALJOR010000002">
    <property type="protein sequence ID" value="KAK9823727.1"/>
    <property type="molecule type" value="Genomic_DNA"/>
</dbReference>
<organism evidence="2 3">
    <name type="scientific">[Myrmecia] bisecta</name>
    <dbReference type="NCBI Taxonomy" id="41462"/>
    <lineage>
        <taxon>Eukaryota</taxon>
        <taxon>Viridiplantae</taxon>
        <taxon>Chlorophyta</taxon>
        <taxon>core chlorophytes</taxon>
        <taxon>Trebouxiophyceae</taxon>
        <taxon>Trebouxiales</taxon>
        <taxon>Trebouxiaceae</taxon>
        <taxon>Myrmecia</taxon>
    </lineage>
</organism>